<dbReference type="PANTHER" id="PTHR31025:SF25">
    <property type="entry name" value="ZINC FINGER (C2H2)-60"/>
    <property type="match status" value="1"/>
</dbReference>
<evidence type="ECO:0000313" key="2">
    <source>
        <dbReference type="Proteomes" id="UP000593565"/>
    </source>
</evidence>
<protein>
    <submittedName>
        <fullName evidence="1">Uncharacterized protein</fullName>
    </submittedName>
</protein>
<reference evidence="1 2" key="1">
    <citation type="submission" date="2020-02" db="EMBL/GenBank/DDBJ databases">
        <title>A chromosome-scale genome assembly of the black bullhead catfish (Ameiurus melas).</title>
        <authorList>
            <person name="Wen M."/>
            <person name="Zham M."/>
            <person name="Cabau C."/>
            <person name="Klopp C."/>
            <person name="Donnadieu C."/>
            <person name="Roques C."/>
            <person name="Bouchez O."/>
            <person name="Lampietro C."/>
            <person name="Jouanno E."/>
            <person name="Herpin A."/>
            <person name="Louis A."/>
            <person name="Berthelot C."/>
            <person name="Parey E."/>
            <person name="Roest-Crollius H."/>
            <person name="Braasch I."/>
            <person name="Postlethwait J."/>
            <person name="Robinson-Rechavi M."/>
            <person name="Echchiki A."/>
            <person name="Begum T."/>
            <person name="Montfort J."/>
            <person name="Schartl M."/>
            <person name="Bobe J."/>
            <person name="Guiguen Y."/>
        </authorList>
    </citation>
    <scope>NUCLEOTIDE SEQUENCE [LARGE SCALE GENOMIC DNA]</scope>
    <source>
        <strain evidence="1">M_S1</strain>
        <tissue evidence="1">Blood</tissue>
    </source>
</reference>
<dbReference type="AlphaFoldDB" id="A0A7J5ZNC6"/>
<proteinExistence type="predicted"/>
<dbReference type="Proteomes" id="UP000593565">
    <property type="component" value="Unassembled WGS sequence"/>
</dbReference>
<dbReference type="PANTHER" id="PTHR31025">
    <property type="entry name" value="SI:CH211-196P9.1-RELATED"/>
    <property type="match status" value="1"/>
</dbReference>
<gene>
    <name evidence="1" type="ORF">AMELA_G00270370</name>
</gene>
<accession>A0A7J5ZNC6</accession>
<sequence>MRHFVPRGLQSSSATHFTNCRFTKGFSCSLNIEDITARWPALFEAPHIQDEFHRITMVQLESKFMSKLDEYTHRLLKLFQSKCAIMGLRLQAILLKVSFNEYYVC</sequence>
<name>A0A7J5ZNC6_AMEME</name>
<comment type="caution">
    <text evidence="1">The sequence shown here is derived from an EMBL/GenBank/DDBJ whole genome shotgun (WGS) entry which is preliminary data.</text>
</comment>
<dbReference type="EMBL" id="JAAGNN010000026">
    <property type="protein sequence ID" value="KAF4072095.1"/>
    <property type="molecule type" value="Genomic_DNA"/>
</dbReference>
<keyword evidence="2" id="KW-1185">Reference proteome</keyword>
<organism evidence="1 2">
    <name type="scientific">Ameiurus melas</name>
    <name type="common">Black bullhead</name>
    <name type="synonym">Silurus melas</name>
    <dbReference type="NCBI Taxonomy" id="219545"/>
    <lineage>
        <taxon>Eukaryota</taxon>
        <taxon>Metazoa</taxon>
        <taxon>Chordata</taxon>
        <taxon>Craniata</taxon>
        <taxon>Vertebrata</taxon>
        <taxon>Euteleostomi</taxon>
        <taxon>Actinopterygii</taxon>
        <taxon>Neopterygii</taxon>
        <taxon>Teleostei</taxon>
        <taxon>Ostariophysi</taxon>
        <taxon>Siluriformes</taxon>
        <taxon>Ictaluridae</taxon>
        <taxon>Ameiurus</taxon>
    </lineage>
</organism>
<evidence type="ECO:0000313" key="1">
    <source>
        <dbReference type="EMBL" id="KAF4072095.1"/>
    </source>
</evidence>